<feature type="compositionally biased region" description="Basic and acidic residues" evidence="1">
    <location>
        <begin position="584"/>
        <end position="610"/>
    </location>
</feature>
<evidence type="ECO:0000313" key="2">
    <source>
        <dbReference type="EMBL" id="VDM92638.1"/>
    </source>
</evidence>
<dbReference type="WBParaSite" id="nOo.2.0.1.t09287-RA">
    <property type="protein sequence ID" value="nOo.2.0.1.t09287-RA"/>
    <property type="gene ID" value="nOo.2.0.1.g09287"/>
</dbReference>
<evidence type="ECO:0000313" key="4">
    <source>
        <dbReference type="WBParaSite" id="nOo.2.0.1.t09287-RA"/>
    </source>
</evidence>
<evidence type="ECO:0000313" key="3">
    <source>
        <dbReference type="Proteomes" id="UP000271087"/>
    </source>
</evidence>
<feature type="compositionally biased region" description="Polar residues" evidence="1">
    <location>
        <begin position="76"/>
        <end position="96"/>
    </location>
</feature>
<organism evidence="4">
    <name type="scientific">Onchocerca ochengi</name>
    <name type="common">Filarial nematode worm</name>
    <dbReference type="NCBI Taxonomy" id="42157"/>
    <lineage>
        <taxon>Eukaryota</taxon>
        <taxon>Metazoa</taxon>
        <taxon>Ecdysozoa</taxon>
        <taxon>Nematoda</taxon>
        <taxon>Chromadorea</taxon>
        <taxon>Rhabditida</taxon>
        <taxon>Spirurina</taxon>
        <taxon>Spiruromorpha</taxon>
        <taxon>Filarioidea</taxon>
        <taxon>Onchocercidae</taxon>
        <taxon>Onchocerca</taxon>
    </lineage>
</organism>
<accession>A0A182EME3</accession>
<feature type="region of interest" description="Disordered" evidence="1">
    <location>
        <begin position="691"/>
        <end position="770"/>
    </location>
</feature>
<feature type="compositionally biased region" description="Acidic residues" evidence="1">
    <location>
        <begin position="611"/>
        <end position="633"/>
    </location>
</feature>
<gene>
    <name evidence="2" type="ORF">NOO_LOCUS9287</name>
</gene>
<dbReference type="Proteomes" id="UP000271087">
    <property type="component" value="Unassembled WGS sequence"/>
</dbReference>
<evidence type="ECO:0000256" key="1">
    <source>
        <dbReference type="SAM" id="MobiDB-lite"/>
    </source>
</evidence>
<name>A0A182EME3_ONCOC</name>
<dbReference type="AlphaFoldDB" id="A0A182EME3"/>
<feature type="region of interest" description="Disordered" evidence="1">
    <location>
        <begin position="61"/>
        <end position="96"/>
    </location>
</feature>
<sequence length="770" mass="88413">MRLKGDENSVRFGLEPQFSPLTPYQTADSLPPPVYGLLEDQLDTSKLAVAKGFQIPQSTENRKNYYDKEQEKTTEISRLSSQKRLSPVSSKNVQSKNWKMPPGAKLVGYNVQLIAGYIPTTYIEKNDEEKLELGNSESSSDIYSKYLPGYDMIDLKQPIDKNYDVNQRIDEMDTITAPIDWLETDTSNELFQDQPIVQRNFSQREIRFPEKREDSVDSATESKVEKQKEEGIFINEMDYSIAENSTKFGVTNSFNPIKYDLLILKKTTVKPNSQNIRDRLEEKILNDSIFKSTVTNNSTEEGISRIASGYDIDETTPFNLIFRGRENAKKSQLAISQKTNLSMKRRNNDEMVENSTSTSEMLDRLRKTEPKISSLQQFDSPKLQIIQQTTPVSEGPVETEMSQISPRILLPEININNDALVQQNNTEKNRSRIDTIISMVKPSGHESGVKNIRELSDIQIVNQANLQNSTSIAISNDTIIAQTTTINVDSYEFDDEDYEKEEKNENHENNFDSFSITPVTLKLENPVKFSTIQPANEQRYEMNEKLNFDQNSRNVNDSDGHEESFLGAESPPNDRNDDDELSLTDEKNNAEKQNNEDINSKNKVNFRDDYDEKDNDDVVYDDNDDNNDNDNDEYDPKVIKENDEDMLGLQENSQEKKGPINGPIFSPDQIPSFEEWLSSLPIQPAFPFTNAKNGIQNHQSSVNHFPMPFLGPFKGNRRGEIKDDESNEQEEQSSDINFKKKRRFRIHDYENSEENDKDQRFVLSKNVPYK</sequence>
<reference evidence="2 3" key="2">
    <citation type="submission" date="2018-08" db="EMBL/GenBank/DDBJ databases">
        <authorList>
            <person name="Laetsch R D."/>
            <person name="Stevens L."/>
            <person name="Kumar S."/>
            <person name="Blaxter L. M."/>
        </authorList>
    </citation>
    <scope>NUCLEOTIDE SEQUENCE [LARGE SCALE GENOMIC DNA]</scope>
</reference>
<dbReference type="EMBL" id="UYRW01004417">
    <property type="protein sequence ID" value="VDM92638.1"/>
    <property type="molecule type" value="Genomic_DNA"/>
</dbReference>
<proteinExistence type="predicted"/>
<reference evidence="4" key="1">
    <citation type="submission" date="2016-06" db="UniProtKB">
        <authorList>
            <consortium name="WormBaseParasite"/>
        </authorList>
    </citation>
    <scope>IDENTIFICATION</scope>
</reference>
<feature type="compositionally biased region" description="Basic and acidic residues" evidence="1">
    <location>
        <begin position="61"/>
        <end position="75"/>
    </location>
</feature>
<dbReference type="OrthoDB" id="5842637at2759"/>
<feature type="compositionally biased region" description="Polar residues" evidence="1">
    <location>
        <begin position="691"/>
        <end position="703"/>
    </location>
</feature>
<feature type="region of interest" description="Disordered" evidence="1">
    <location>
        <begin position="550"/>
        <end position="637"/>
    </location>
</feature>
<feature type="compositionally biased region" description="Acidic residues" evidence="1">
    <location>
        <begin position="722"/>
        <end position="733"/>
    </location>
</feature>
<protein>
    <submittedName>
        <fullName evidence="4">BRCT domain-containing protein</fullName>
    </submittedName>
</protein>
<keyword evidence="3" id="KW-1185">Reference proteome</keyword>